<name>A0A1D8GGI5_9FIRM</name>
<gene>
    <name evidence="1" type="ORF">Gferi_10795</name>
</gene>
<sequence>MADIRNCRKCGRIFQYDGFNKNCERCRKNEEEDFRRVKEYLYDNPGATISEVSQETEVEEDLILKYLRQGRLEITGEGGSLVLDCERCGRAIRTGRFCDQCAEEMAKEMRGAFKPPEKEKQKVVNKMFITDMKKKR</sequence>
<dbReference type="InterPro" id="IPR022258">
    <property type="entry name" value="Flagellar_operon_YvyF"/>
</dbReference>
<proteinExistence type="predicted"/>
<dbReference type="RefSeq" id="WP_069976320.1">
    <property type="nucleotide sequence ID" value="NZ_CP017269.1"/>
</dbReference>
<protein>
    <submittedName>
        <fullName evidence="1">MerR family transcriptional regulator</fullName>
    </submittedName>
</protein>
<reference evidence="1 2" key="1">
    <citation type="submission" date="2016-09" db="EMBL/GenBank/DDBJ databases">
        <title>Genomic analysis reveals versatility of anaerobic energy metabolism of Geosporobacter ferrireducens IRF9 of phylum Firmicutes.</title>
        <authorList>
            <person name="Kim S.-J."/>
        </authorList>
    </citation>
    <scope>NUCLEOTIDE SEQUENCE [LARGE SCALE GENOMIC DNA]</scope>
    <source>
        <strain evidence="1 2">IRF9</strain>
    </source>
</reference>
<evidence type="ECO:0000313" key="1">
    <source>
        <dbReference type="EMBL" id="AOT70032.1"/>
    </source>
</evidence>
<accession>A0A1D8GGI5</accession>
<dbReference type="KEGG" id="gfe:Gferi_10795"/>
<organism evidence="1 2">
    <name type="scientific">Geosporobacter ferrireducens</name>
    <dbReference type="NCBI Taxonomy" id="1424294"/>
    <lineage>
        <taxon>Bacteria</taxon>
        <taxon>Bacillati</taxon>
        <taxon>Bacillota</taxon>
        <taxon>Clostridia</taxon>
        <taxon>Peptostreptococcales</taxon>
        <taxon>Thermotaleaceae</taxon>
        <taxon>Geosporobacter</taxon>
    </lineage>
</organism>
<dbReference type="STRING" id="1424294.Gferi_10795"/>
<evidence type="ECO:0000313" key="2">
    <source>
        <dbReference type="Proteomes" id="UP000095743"/>
    </source>
</evidence>
<dbReference type="Proteomes" id="UP000095743">
    <property type="component" value="Chromosome"/>
</dbReference>
<dbReference type="OrthoDB" id="1739831at2"/>
<dbReference type="EMBL" id="CP017269">
    <property type="protein sequence ID" value="AOT70032.1"/>
    <property type="molecule type" value="Genomic_DNA"/>
</dbReference>
<dbReference type="AlphaFoldDB" id="A0A1D8GGI5"/>
<dbReference type="NCBIfam" id="TIGR03826">
    <property type="entry name" value="YvyF"/>
    <property type="match status" value="1"/>
</dbReference>
<keyword evidence="2" id="KW-1185">Reference proteome</keyword>